<sequence length="119" mass="11940">MHRLRRSTTLVRLVLAWFVLALGVAVAAPAVQPRAMELVCSASGGAKLVAVGEEAGHDGPASHHSIECPLCLGVTPPPAPQRAQGGASPRVQVPQAMAAAPVAAVAGAPLPPRGPPVLS</sequence>
<dbReference type="EMBL" id="BMYK01000022">
    <property type="protein sequence ID" value="GHC96558.1"/>
    <property type="molecule type" value="Genomic_DNA"/>
</dbReference>
<proteinExistence type="predicted"/>
<dbReference type="Proteomes" id="UP000626210">
    <property type="component" value="Unassembled WGS sequence"/>
</dbReference>
<comment type="caution">
    <text evidence="1">The sequence shown here is derived from an EMBL/GenBank/DDBJ whole genome shotgun (WGS) entry which is preliminary data.</text>
</comment>
<keyword evidence="2" id="KW-1185">Reference proteome</keyword>
<name>A0ABQ3GAH9_9BURK</name>
<dbReference type="InterPro" id="IPR021333">
    <property type="entry name" value="DUF2946"/>
</dbReference>
<gene>
    <name evidence="1" type="ORF">GCM10007320_50610</name>
</gene>
<dbReference type="RefSeq" id="WP_189689647.1">
    <property type="nucleotide sequence ID" value="NZ_BMYK01000022.1"/>
</dbReference>
<accession>A0ABQ3GAH9</accession>
<reference evidence="2" key="1">
    <citation type="journal article" date="2019" name="Int. J. Syst. Evol. Microbiol.">
        <title>The Global Catalogue of Microorganisms (GCM) 10K type strain sequencing project: providing services to taxonomists for standard genome sequencing and annotation.</title>
        <authorList>
            <consortium name="The Broad Institute Genomics Platform"/>
            <consortium name="The Broad Institute Genome Sequencing Center for Infectious Disease"/>
            <person name="Wu L."/>
            <person name="Ma J."/>
        </authorList>
    </citation>
    <scope>NUCLEOTIDE SEQUENCE [LARGE SCALE GENOMIC DNA]</scope>
    <source>
        <strain evidence="2">KCTC 23314</strain>
    </source>
</reference>
<evidence type="ECO:0000313" key="2">
    <source>
        <dbReference type="Proteomes" id="UP000626210"/>
    </source>
</evidence>
<evidence type="ECO:0000313" key="1">
    <source>
        <dbReference type="EMBL" id="GHC96558.1"/>
    </source>
</evidence>
<dbReference type="Pfam" id="PF11162">
    <property type="entry name" value="DUF2946"/>
    <property type="match status" value="1"/>
</dbReference>
<protein>
    <recommendedName>
        <fullName evidence="3">DUF2946 domain-containing protein</fullName>
    </recommendedName>
</protein>
<evidence type="ECO:0008006" key="3">
    <source>
        <dbReference type="Google" id="ProtNLM"/>
    </source>
</evidence>
<organism evidence="1 2">
    <name type="scientific">Pseudorhodoferax aquiterrae</name>
    <dbReference type="NCBI Taxonomy" id="747304"/>
    <lineage>
        <taxon>Bacteria</taxon>
        <taxon>Pseudomonadati</taxon>
        <taxon>Pseudomonadota</taxon>
        <taxon>Betaproteobacteria</taxon>
        <taxon>Burkholderiales</taxon>
        <taxon>Comamonadaceae</taxon>
    </lineage>
</organism>